<keyword evidence="7" id="KW-1185">Reference proteome</keyword>
<protein>
    <recommendedName>
        <fullName evidence="5">CHY-type domain-containing protein</fullName>
    </recommendedName>
</protein>
<dbReference type="SUPFAM" id="SSF161219">
    <property type="entry name" value="CHY zinc finger-like"/>
    <property type="match status" value="1"/>
</dbReference>
<reference evidence="6 7" key="1">
    <citation type="submission" date="2016-11" db="EMBL/GenBank/DDBJ databases">
        <title>The macronuclear genome of Stentor coeruleus: a giant cell with tiny introns.</title>
        <authorList>
            <person name="Slabodnick M."/>
            <person name="Ruby J.G."/>
            <person name="Reiff S.B."/>
            <person name="Swart E.C."/>
            <person name="Gosai S."/>
            <person name="Prabakaran S."/>
            <person name="Witkowska E."/>
            <person name="Larue G.E."/>
            <person name="Fisher S."/>
            <person name="Freeman R.M."/>
            <person name="Gunawardena J."/>
            <person name="Chu W."/>
            <person name="Stover N.A."/>
            <person name="Gregory B.D."/>
            <person name="Nowacki M."/>
            <person name="Derisi J."/>
            <person name="Roy S.W."/>
            <person name="Marshall W.F."/>
            <person name="Sood P."/>
        </authorList>
    </citation>
    <scope>NUCLEOTIDE SEQUENCE [LARGE SCALE GENOMIC DNA]</scope>
    <source>
        <strain evidence="6">WM001</strain>
    </source>
</reference>
<comment type="caution">
    <text evidence="6">The sequence shown here is derived from an EMBL/GenBank/DDBJ whole genome shotgun (WGS) entry which is preliminary data.</text>
</comment>
<evidence type="ECO:0000259" key="5">
    <source>
        <dbReference type="PROSITE" id="PS51266"/>
    </source>
</evidence>
<gene>
    <name evidence="6" type="ORF">SteCoe_10552</name>
</gene>
<dbReference type="EMBL" id="MPUH01000170">
    <property type="protein sequence ID" value="OMJ87708.1"/>
    <property type="molecule type" value="Genomic_DNA"/>
</dbReference>
<keyword evidence="1" id="KW-0479">Metal-binding</keyword>
<dbReference type="InterPro" id="IPR037274">
    <property type="entry name" value="Znf_CHY_sf"/>
</dbReference>
<accession>A0A1R2CFA9</accession>
<sequence length="517" mass="59336">MAAYKGKGLTPEQLEIFNENEKIFNNDYQGYIKTLSTPREVEFAQLRRKYQSTFVSQDDFSAIFTHKFSNSDEFSERLSKYVKKSGTIDLLVTIPEKYIETGCMFEVKNDFDENYKSPFEEELRKISSDMKSPFQAMKYFDNHIQTISAKVLSSVQENKTVDRKAQYLQILEKAKAAKEKYIINPVIPTPVQKHEDIKEIPKKEEEKKDERQIEKEKLADEFFNAVATEEEDKINSSKIKQEKFVNIAISKVALKILAKQLTFRNLGSASLISLSIEIECTRCQTRSLRKTFPSEIGLATGDNIFIDSFQCTCTLPLSFELKPQILFPKSGRQLSTGRFYGCVPLDFVEMDYKFTCPDCGEFTSLNNAKNYIPHIIVCQSCFSKGTFQVDGIDFESFTENLEDKEKNSLVGKPLPKNGICKHFKYSFRWFKFPCCQRLFPCMICHDDNTDHPSQKGELYVCGFCGSLQKIGGKEVCKKCGSSVNGLEGNKRFWEGGKGCRNADKMSRNDKRKHRGKK</sequence>
<evidence type="ECO:0000256" key="1">
    <source>
        <dbReference type="ARBA" id="ARBA00022723"/>
    </source>
</evidence>
<dbReference type="GO" id="GO:0008270">
    <property type="term" value="F:zinc ion binding"/>
    <property type="evidence" value="ECO:0007669"/>
    <property type="project" value="UniProtKB-KW"/>
</dbReference>
<feature type="domain" description="CHY-type" evidence="5">
    <location>
        <begin position="413"/>
        <end position="481"/>
    </location>
</feature>
<dbReference type="InterPro" id="IPR008913">
    <property type="entry name" value="Znf_CHY"/>
</dbReference>
<evidence type="ECO:0000313" key="6">
    <source>
        <dbReference type="EMBL" id="OMJ87708.1"/>
    </source>
</evidence>
<evidence type="ECO:0000313" key="7">
    <source>
        <dbReference type="Proteomes" id="UP000187209"/>
    </source>
</evidence>
<name>A0A1R2CFA9_9CILI</name>
<keyword evidence="2 4" id="KW-0863">Zinc-finger</keyword>
<proteinExistence type="predicted"/>
<dbReference type="Proteomes" id="UP000187209">
    <property type="component" value="Unassembled WGS sequence"/>
</dbReference>
<evidence type="ECO:0000256" key="4">
    <source>
        <dbReference type="PROSITE-ProRule" id="PRU00601"/>
    </source>
</evidence>
<dbReference type="Pfam" id="PF05495">
    <property type="entry name" value="zf-CHY"/>
    <property type="match status" value="1"/>
</dbReference>
<dbReference type="PROSITE" id="PS51266">
    <property type="entry name" value="ZF_CHY"/>
    <property type="match status" value="1"/>
</dbReference>
<organism evidence="6 7">
    <name type="scientific">Stentor coeruleus</name>
    <dbReference type="NCBI Taxonomy" id="5963"/>
    <lineage>
        <taxon>Eukaryota</taxon>
        <taxon>Sar</taxon>
        <taxon>Alveolata</taxon>
        <taxon>Ciliophora</taxon>
        <taxon>Postciliodesmatophora</taxon>
        <taxon>Heterotrichea</taxon>
        <taxon>Heterotrichida</taxon>
        <taxon>Stentoridae</taxon>
        <taxon>Stentor</taxon>
    </lineage>
</organism>
<dbReference type="OrthoDB" id="360230at2759"/>
<dbReference type="AlphaFoldDB" id="A0A1R2CFA9"/>
<keyword evidence="3" id="KW-0862">Zinc</keyword>
<evidence type="ECO:0000256" key="3">
    <source>
        <dbReference type="ARBA" id="ARBA00022833"/>
    </source>
</evidence>
<evidence type="ECO:0000256" key="2">
    <source>
        <dbReference type="ARBA" id="ARBA00022771"/>
    </source>
</evidence>